<dbReference type="InterPro" id="IPR050288">
    <property type="entry name" value="Cellulose_deg_GH3"/>
</dbReference>
<dbReference type="PANTHER" id="PTHR42715">
    <property type="entry name" value="BETA-GLUCOSIDASE"/>
    <property type="match status" value="1"/>
</dbReference>
<protein>
    <submittedName>
        <fullName evidence="6">Glycoside hydrolase family 3 protein</fullName>
    </submittedName>
</protein>
<sequence>MHYQFDWEKYSDIARQAAAEGCVLLKNDNNTLPINKGETVSVFGRIQFDYYYSGTGSGGMVNPPYVVSILDALKASGDITINQELLSVYEAWTKENPFDMGKGWAQEPWCQKEMPLTKELVDKASRQSDIAVVIIGRTAGEDKDNSAEKGSYLLSNEEDKMLELVCGTFSRVVVLLNVGNVIDMEWTVKYNPQAILYVWQGGCEGGNGVCDILTGKSNPSGKLVDTIACNILDYPAIDNFGDSERNYYKEDIYVGYRYFETAAKEKVRYPFGYGLSYTTFEYFSDSYKVIEDTINFNVTVTNTGNVPGKQVIQVYVCPPQGLLGKPVRNLVRFAKTELLKPGESETISFKVLLKELASYDDSGLTNNKSCYVLEEGLYEIYVGFDVRNTSLAGSYTLEKLMVIEELQEALAPTHTFNRLKPSQDINGSYNMTEEEVPIRTINLKERLNYKGSSVDSFTDDKGYKLKDVYEEKVSLPGFLGQLTDHDLVCMSRGEGMCSPKVTPGTAGAFGGITDKLKYFGIPAACCADGPSGIRMDDGSKAFSLPNGTALACSFNVDLIEKLFEMVGMELRKNKVDTILGPGMNIHRCVLNGRNFEYFSEDPYVTGKIAAAELKGMHKYGATGTIKHFACNNQEFKRTEIDSIVSERALREIYLKGFEIAVKEGGAYSVMTSYGAINGIWTAGNFDLLNTVLRSEWKFNGIVMTDWWAKMNDEGGPASSQNTAAMIRAQNDLFMVTANPEANSNQDNAEEELKKGNISRGQLVRNALNICGFVLNSPAMKRFIGEEQNWSELNAYKERESIENIIESGIVKEQLELEVSNIKTEKSSSVIFDIKTPQKGEYSIKFKMKSDAGEVSQMPLSIFINNHIIETITINGTNGKVIEREVNFYAATNINNYIKLYFGESGIEIIEAKVCKNF</sequence>
<dbReference type="Pfam" id="PF14310">
    <property type="entry name" value="Fn3-like"/>
    <property type="match status" value="1"/>
</dbReference>
<gene>
    <name evidence="6" type="ORF">JK636_02315</name>
</gene>
<dbReference type="Pfam" id="PF00933">
    <property type="entry name" value="Glyco_hydro_3"/>
    <property type="match status" value="1"/>
</dbReference>
<comment type="caution">
    <text evidence="6">The sequence shown here is derived from an EMBL/GenBank/DDBJ whole genome shotgun (WGS) entry which is preliminary data.</text>
</comment>
<organism evidence="6 7">
    <name type="scientific">Clostridium rhizosphaerae</name>
    <dbReference type="NCBI Taxonomy" id="2803861"/>
    <lineage>
        <taxon>Bacteria</taxon>
        <taxon>Bacillati</taxon>
        <taxon>Bacillota</taxon>
        <taxon>Clostridia</taxon>
        <taxon>Eubacteriales</taxon>
        <taxon>Clostridiaceae</taxon>
        <taxon>Clostridium</taxon>
    </lineage>
</organism>
<feature type="domain" description="Fibronectin type III-like" evidence="5">
    <location>
        <begin position="310"/>
        <end position="386"/>
    </location>
</feature>
<keyword evidence="4" id="KW-0326">Glycosidase</keyword>
<dbReference type="EMBL" id="JAESWC010000001">
    <property type="protein sequence ID" value="MBL4934587.1"/>
    <property type="molecule type" value="Genomic_DNA"/>
</dbReference>
<dbReference type="PRINTS" id="PR00133">
    <property type="entry name" value="GLHYDRLASE3"/>
</dbReference>
<dbReference type="PANTHER" id="PTHR42715:SF10">
    <property type="entry name" value="BETA-GLUCOSIDASE"/>
    <property type="match status" value="1"/>
</dbReference>
<dbReference type="Pfam" id="PF01915">
    <property type="entry name" value="Glyco_hydro_3_C"/>
    <property type="match status" value="1"/>
</dbReference>
<dbReference type="InterPro" id="IPR002772">
    <property type="entry name" value="Glyco_hydro_3_C"/>
</dbReference>
<dbReference type="InterPro" id="IPR019800">
    <property type="entry name" value="Glyco_hydro_3_AS"/>
</dbReference>
<evidence type="ECO:0000259" key="5">
    <source>
        <dbReference type="SMART" id="SM01217"/>
    </source>
</evidence>
<dbReference type="InterPro" id="IPR013783">
    <property type="entry name" value="Ig-like_fold"/>
</dbReference>
<dbReference type="Gene3D" id="3.20.20.300">
    <property type="entry name" value="Glycoside hydrolase, family 3, N-terminal domain"/>
    <property type="match status" value="1"/>
</dbReference>
<accession>A0ABS1T634</accession>
<evidence type="ECO:0000256" key="1">
    <source>
        <dbReference type="ARBA" id="ARBA00005336"/>
    </source>
</evidence>
<evidence type="ECO:0000256" key="3">
    <source>
        <dbReference type="ARBA" id="ARBA00023277"/>
    </source>
</evidence>
<name>A0ABS1T634_9CLOT</name>
<dbReference type="SUPFAM" id="SSF51445">
    <property type="entry name" value="(Trans)glycosidases"/>
    <property type="match status" value="1"/>
</dbReference>
<reference evidence="6 7" key="1">
    <citation type="submission" date="2021-01" db="EMBL/GenBank/DDBJ databases">
        <title>Genome public.</title>
        <authorList>
            <person name="Liu C."/>
            <person name="Sun Q."/>
        </authorList>
    </citation>
    <scope>NUCLEOTIDE SEQUENCE [LARGE SCALE GENOMIC DNA]</scope>
    <source>
        <strain evidence="6 7">YIM B02515</strain>
    </source>
</reference>
<evidence type="ECO:0000313" key="7">
    <source>
        <dbReference type="Proteomes" id="UP000632377"/>
    </source>
</evidence>
<evidence type="ECO:0000256" key="2">
    <source>
        <dbReference type="ARBA" id="ARBA00022801"/>
    </source>
</evidence>
<dbReference type="RefSeq" id="WP_202747217.1">
    <property type="nucleotide sequence ID" value="NZ_JAESWC010000001.1"/>
</dbReference>
<dbReference type="Gene3D" id="2.60.40.10">
    <property type="entry name" value="Immunoglobulins"/>
    <property type="match status" value="1"/>
</dbReference>
<comment type="similarity">
    <text evidence="1 4">Belongs to the glycosyl hydrolase 3 family.</text>
</comment>
<keyword evidence="3" id="KW-0119">Carbohydrate metabolism</keyword>
<dbReference type="InterPro" id="IPR026891">
    <property type="entry name" value="Fn3-like"/>
</dbReference>
<keyword evidence="7" id="KW-1185">Reference proteome</keyword>
<dbReference type="InterPro" id="IPR036962">
    <property type="entry name" value="Glyco_hydro_3_N_sf"/>
</dbReference>
<dbReference type="InterPro" id="IPR036881">
    <property type="entry name" value="Glyco_hydro_3_C_sf"/>
</dbReference>
<dbReference type="SUPFAM" id="SSF52279">
    <property type="entry name" value="Beta-D-glucan exohydrolase, C-terminal domain"/>
    <property type="match status" value="1"/>
</dbReference>
<dbReference type="Proteomes" id="UP000632377">
    <property type="component" value="Unassembled WGS sequence"/>
</dbReference>
<dbReference type="InterPro" id="IPR017853">
    <property type="entry name" value="GH"/>
</dbReference>
<evidence type="ECO:0000256" key="4">
    <source>
        <dbReference type="RuleBase" id="RU361161"/>
    </source>
</evidence>
<dbReference type="GO" id="GO:0016787">
    <property type="term" value="F:hydrolase activity"/>
    <property type="evidence" value="ECO:0007669"/>
    <property type="project" value="UniProtKB-KW"/>
</dbReference>
<dbReference type="InterPro" id="IPR001764">
    <property type="entry name" value="Glyco_hydro_3_N"/>
</dbReference>
<dbReference type="SMART" id="SM01217">
    <property type="entry name" value="Fn3_like"/>
    <property type="match status" value="1"/>
</dbReference>
<dbReference type="PROSITE" id="PS00775">
    <property type="entry name" value="GLYCOSYL_HYDROL_F3"/>
    <property type="match status" value="1"/>
</dbReference>
<dbReference type="Gene3D" id="3.40.50.1700">
    <property type="entry name" value="Glycoside hydrolase family 3 C-terminal domain"/>
    <property type="match status" value="1"/>
</dbReference>
<proteinExistence type="inferred from homology"/>
<evidence type="ECO:0000313" key="6">
    <source>
        <dbReference type="EMBL" id="MBL4934587.1"/>
    </source>
</evidence>
<keyword evidence="2 4" id="KW-0378">Hydrolase</keyword>